<dbReference type="PROSITE" id="PS50940">
    <property type="entry name" value="CHIT_BIND_II"/>
    <property type="match status" value="1"/>
</dbReference>
<sequence length="486" mass="55968">MFALIKTMCHPKEFFKPGFRRMTGSKMILLWVVLLLFSAMCKADEGDDVDPCDEASFECPKPNGNFADPCECRRFFICNSYVPTKILCPARLLWDDRKKECTYANEAECGPVEVEEIDEEKEKIEEAPKCDPELCQLPYCLCSKNGDDPPMDPESIPQFILLMIDGAVNTNNFDYYESLLNNTDQAEEKRLKATFFIQNEYCNYYMVERLYTEGHEIALSSVTGENLQRANVSVWRNEFSSLRDILVKFSNVSPEDILGVRAPRLKPGYNEQYQALIEEGFIWDSSVSTLALDPPVWPYTLDYKIPHDCRVKSCPTKSFPGLWELPLNSHFVGDDTGGQCPFVDQCVFSFQSSDDVFGWLKEDFLRHYETNRSPYLLSLHTNWFLTKSQDEGLHKFVDWARTQDDVFFVTATEFLLWLTDENLGQGSKTSYKTPPLLTERKLSCNTPNSCELPHTESNGVESLRYMKTCRDCPQVYPWLKDLGEQN</sequence>
<dbReference type="AlphaFoldDB" id="A0A553NU48"/>
<reference evidence="3 4" key="1">
    <citation type="journal article" date="2018" name="Nat. Ecol. Evol.">
        <title>Genomic signatures of mitonuclear coevolution across populations of Tigriopus californicus.</title>
        <authorList>
            <person name="Barreto F.S."/>
            <person name="Watson E.T."/>
            <person name="Lima T.G."/>
            <person name="Willett C.S."/>
            <person name="Edmands S."/>
            <person name="Li W."/>
            <person name="Burton R.S."/>
        </authorList>
    </citation>
    <scope>NUCLEOTIDE SEQUENCE [LARGE SCALE GENOMIC DNA]</scope>
    <source>
        <strain evidence="3 4">San Diego</strain>
    </source>
</reference>
<dbReference type="GO" id="GO:0005576">
    <property type="term" value="C:extracellular region"/>
    <property type="evidence" value="ECO:0007669"/>
    <property type="project" value="InterPro"/>
</dbReference>
<dbReference type="OrthoDB" id="504708at2759"/>
<feature type="signal peptide" evidence="1">
    <location>
        <begin position="1"/>
        <end position="43"/>
    </location>
</feature>
<dbReference type="GO" id="GO:0005975">
    <property type="term" value="P:carbohydrate metabolic process"/>
    <property type="evidence" value="ECO:0007669"/>
    <property type="project" value="InterPro"/>
</dbReference>
<dbReference type="SUPFAM" id="SSF57625">
    <property type="entry name" value="Invertebrate chitin-binding proteins"/>
    <property type="match status" value="1"/>
</dbReference>
<dbReference type="Proteomes" id="UP000318571">
    <property type="component" value="Chromosome 1"/>
</dbReference>
<dbReference type="InterPro" id="IPR052740">
    <property type="entry name" value="CE4"/>
</dbReference>
<dbReference type="PANTHER" id="PTHR45985">
    <property type="match status" value="1"/>
</dbReference>
<accession>A0A553NU48</accession>
<evidence type="ECO:0000256" key="1">
    <source>
        <dbReference type="SAM" id="SignalP"/>
    </source>
</evidence>
<gene>
    <name evidence="3" type="ORF">TCAL_05645</name>
</gene>
<dbReference type="OMA" id="SAMCKAD"/>
<evidence type="ECO:0000313" key="3">
    <source>
        <dbReference type="EMBL" id="TRY68958.1"/>
    </source>
</evidence>
<proteinExistence type="predicted"/>
<keyword evidence="1" id="KW-0732">Signal</keyword>
<dbReference type="Gene3D" id="2.170.140.10">
    <property type="entry name" value="Chitin binding domain"/>
    <property type="match status" value="1"/>
</dbReference>
<protein>
    <recommendedName>
        <fullName evidence="2">Chitin-binding type-2 domain-containing protein</fullName>
    </recommendedName>
</protein>
<organism evidence="3 4">
    <name type="scientific">Tigriopus californicus</name>
    <name type="common">Marine copepod</name>
    <dbReference type="NCBI Taxonomy" id="6832"/>
    <lineage>
        <taxon>Eukaryota</taxon>
        <taxon>Metazoa</taxon>
        <taxon>Ecdysozoa</taxon>
        <taxon>Arthropoda</taxon>
        <taxon>Crustacea</taxon>
        <taxon>Multicrustacea</taxon>
        <taxon>Hexanauplia</taxon>
        <taxon>Copepoda</taxon>
        <taxon>Harpacticoida</taxon>
        <taxon>Harpacticidae</taxon>
        <taxon>Tigriopus</taxon>
    </lineage>
</organism>
<dbReference type="InterPro" id="IPR011330">
    <property type="entry name" value="Glyco_hydro/deAcase_b/a-brl"/>
</dbReference>
<dbReference type="STRING" id="6832.A0A553NU48"/>
<feature type="chain" id="PRO_5022216048" description="Chitin-binding type-2 domain-containing protein" evidence="1">
    <location>
        <begin position="44"/>
        <end position="486"/>
    </location>
</feature>
<evidence type="ECO:0000313" key="4">
    <source>
        <dbReference type="Proteomes" id="UP000318571"/>
    </source>
</evidence>
<dbReference type="Pfam" id="PF01607">
    <property type="entry name" value="CBM_14"/>
    <property type="match status" value="1"/>
</dbReference>
<dbReference type="InterPro" id="IPR036508">
    <property type="entry name" value="Chitin-bd_dom_sf"/>
</dbReference>
<feature type="domain" description="Chitin-binding type-2" evidence="2">
    <location>
        <begin position="56"/>
        <end position="111"/>
    </location>
</feature>
<dbReference type="SMART" id="SM00494">
    <property type="entry name" value="ChtBD2"/>
    <property type="match status" value="1"/>
</dbReference>
<evidence type="ECO:0000259" key="2">
    <source>
        <dbReference type="PROSITE" id="PS50940"/>
    </source>
</evidence>
<dbReference type="InterPro" id="IPR002557">
    <property type="entry name" value="Chitin-bd_dom"/>
</dbReference>
<dbReference type="PANTHER" id="PTHR45985:SF3">
    <property type="entry name" value="CHITIN DEACETYLASE-LIKE 4"/>
    <property type="match status" value="1"/>
</dbReference>
<dbReference type="Gene3D" id="3.20.20.370">
    <property type="entry name" value="Glycoside hydrolase/deacetylase"/>
    <property type="match status" value="1"/>
</dbReference>
<name>A0A553NU48_TIGCA</name>
<comment type="caution">
    <text evidence="3">The sequence shown here is derived from an EMBL/GenBank/DDBJ whole genome shotgun (WGS) entry which is preliminary data.</text>
</comment>
<dbReference type="EMBL" id="VCGU01000010">
    <property type="protein sequence ID" value="TRY68958.1"/>
    <property type="molecule type" value="Genomic_DNA"/>
</dbReference>
<dbReference type="SUPFAM" id="SSF88713">
    <property type="entry name" value="Glycoside hydrolase/deacetylase"/>
    <property type="match status" value="1"/>
</dbReference>
<dbReference type="GO" id="GO:0008061">
    <property type="term" value="F:chitin binding"/>
    <property type="evidence" value="ECO:0007669"/>
    <property type="project" value="InterPro"/>
</dbReference>
<keyword evidence="4" id="KW-1185">Reference proteome</keyword>